<gene>
    <name evidence="1" type="ORF">GCM10009539_03670</name>
</gene>
<accession>A0ABP3D2J9</accession>
<comment type="caution">
    <text evidence="1">The sequence shown here is derived from an EMBL/GenBank/DDBJ whole genome shotgun (WGS) entry which is preliminary data.</text>
</comment>
<proteinExistence type="predicted"/>
<sequence length="257" mass="26973">MSYSDLLPAVVSAAEQAGSTLLKYYSPNSRPTDRKAMYEVGMQAEAASLAVVKSALEGVAPTVGWFDDEADRPVPPGEWWIVDGAEGAVNLVHGLPEFGVVIVLIRDGEPQLAVARQPIGDLTYVAVRGEGAFVNGERLRVSAKQDLDAAIVAASQAGNSPETHERFGARWAALADRALLVRNTIPTTFPLLALASGQYDAFFQYEPDLPGAAAGTLLATEAGGVATDLAGDPWRPASTDVLVAAPGVYQAVLEVLS</sequence>
<dbReference type="Proteomes" id="UP001500967">
    <property type="component" value="Unassembled WGS sequence"/>
</dbReference>
<dbReference type="SUPFAM" id="SSF56655">
    <property type="entry name" value="Carbohydrate phosphatase"/>
    <property type="match status" value="1"/>
</dbReference>
<dbReference type="Pfam" id="PF00459">
    <property type="entry name" value="Inositol_P"/>
    <property type="match status" value="1"/>
</dbReference>
<dbReference type="InterPro" id="IPR000760">
    <property type="entry name" value="Inositol_monophosphatase-like"/>
</dbReference>
<dbReference type="Gene3D" id="3.30.540.10">
    <property type="entry name" value="Fructose-1,6-Bisphosphatase, subunit A, domain 1"/>
    <property type="match status" value="1"/>
</dbReference>
<keyword evidence="2" id="KW-1185">Reference proteome</keyword>
<evidence type="ECO:0000313" key="2">
    <source>
        <dbReference type="Proteomes" id="UP001500967"/>
    </source>
</evidence>
<dbReference type="CDD" id="cd01637">
    <property type="entry name" value="IMPase_like"/>
    <property type="match status" value="1"/>
</dbReference>
<organism evidence="1 2">
    <name type="scientific">Cryptosporangium japonicum</name>
    <dbReference type="NCBI Taxonomy" id="80872"/>
    <lineage>
        <taxon>Bacteria</taxon>
        <taxon>Bacillati</taxon>
        <taxon>Actinomycetota</taxon>
        <taxon>Actinomycetes</taxon>
        <taxon>Cryptosporangiales</taxon>
        <taxon>Cryptosporangiaceae</taxon>
        <taxon>Cryptosporangium</taxon>
    </lineage>
</organism>
<dbReference type="Gene3D" id="3.40.190.80">
    <property type="match status" value="1"/>
</dbReference>
<dbReference type="PANTHER" id="PTHR20854:SF4">
    <property type="entry name" value="INOSITOL-1-MONOPHOSPHATASE-RELATED"/>
    <property type="match status" value="1"/>
</dbReference>
<evidence type="ECO:0000313" key="1">
    <source>
        <dbReference type="EMBL" id="GAA0221704.1"/>
    </source>
</evidence>
<dbReference type="EMBL" id="BAAAGX010000002">
    <property type="protein sequence ID" value="GAA0221704.1"/>
    <property type="molecule type" value="Genomic_DNA"/>
</dbReference>
<reference evidence="2" key="1">
    <citation type="journal article" date="2019" name="Int. J. Syst. Evol. Microbiol.">
        <title>The Global Catalogue of Microorganisms (GCM) 10K type strain sequencing project: providing services to taxonomists for standard genome sequencing and annotation.</title>
        <authorList>
            <consortium name="The Broad Institute Genomics Platform"/>
            <consortium name="The Broad Institute Genome Sequencing Center for Infectious Disease"/>
            <person name="Wu L."/>
            <person name="Ma J."/>
        </authorList>
    </citation>
    <scope>NUCLEOTIDE SEQUENCE [LARGE SCALE GENOMIC DNA]</scope>
    <source>
        <strain evidence="2">JCM 10425</strain>
    </source>
</reference>
<protein>
    <submittedName>
        <fullName evidence="1">Inositol monophosphatase</fullName>
    </submittedName>
</protein>
<dbReference type="RefSeq" id="WP_344646938.1">
    <property type="nucleotide sequence ID" value="NZ_BAAAGX010000002.1"/>
</dbReference>
<dbReference type="PRINTS" id="PR00377">
    <property type="entry name" value="IMPHPHTASES"/>
</dbReference>
<dbReference type="PANTHER" id="PTHR20854">
    <property type="entry name" value="INOSITOL MONOPHOSPHATASE"/>
    <property type="match status" value="1"/>
</dbReference>
<name>A0ABP3D2J9_9ACTN</name>